<organism evidence="8 10">
    <name type="scientific">Didymodactylos carnosus</name>
    <dbReference type="NCBI Taxonomy" id="1234261"/>
    <lineage>
        <taxon>Eukaryota</taxon>
        <taxon>Metazoa</taxon>
        <taxon>Spiralia</taxon>
        <taxon>Gnathifera</taxon>
        <taxon>Rotifera</taxon>
        <taxon>Eurotatoria</taxon>
        <taxon>Bdelloidea</taxon>
        <taxon>Philodinida</taxon>
        <taxon>Philodinidae</taxon>
        <taxon>Didymodactylos</taxon>
    </lineage>
</organism>
<comment type="similarity">
    <text evidence="5">Belongs to the fem-1 family.</text>
</comment>
<dbReference type="InterPro" id="IPR036770">
    <property type="entry name" value="Ankyrin_rpt-contain_sf"/>
</dbReference>
<dbReference type="SUPFAM" id="SSF48403">
    <property type="entry name" value="Ankyrin repeat"/>
    <property type="match status" value="1"/>
</dbReference>
<keyword evidence="10" id="KW-1185">Reference proteome</keyword>
<dbReference type="Pfam" id="PF00023">
    <property type="entry name" value="Ank"/>
    <property type="match status" value="1"/>
</dbReference>
<dbReference type="PROSITE" id="PS50297">
    <property type="entry name" value="ANK_REP_REGION"/>
    <property type="match status" value="2"/>
</dbReference>
<accession>A0A814Q2M9</accession>
<sequence>MIAAQNVQYLFENNADVNIANSAGDTCLMLSAYYGHLDIVEYLLSVDSNIEAKSNSGSTALHNAVEQGHLSIVQRLCNHGAKQVKNLDGMTPLMMAAISKKSDFVEYFISNNRCNSRLEAIEALELLGSLLAQTSNTTSAYSYILKAMQLRQSDPMNPVLKLVLAPQETYEYRVECQTIEQLEQIRSSDDLMLIESLMMLERILGSDNKTFIAVLIDLGTQYANEKRYGRCLNLWLRVLQQRNKLQISIKYHLIRIAQVFSEIICENVYIPYKMFLHILEYSIDDLERVQTVQNELNQNLNSVLCLIALISKITRHPLTSLLNTESASKFNSSILNHMITIFGCDSLYPCEASTRLLIQCGADVNAFDQQRNTPLHIIAQWKPVETDGAFRTLQTIVRLLIDNGAHLDVVNSNDQTPQMCAETKTAETLLKSQTKISLKCITARYVKKLKIDYQPHVSKTLFDFIEIH</sequence>
<dbReference type="Proteomes" id="UP000681722">
    <property type="component" value="Unassembled WGS sequence"/>
</dbReference>
<dbReference type="AlphaFoldDB" id="A0A814Q2M9"/>
<dbReference type="Gene3D" id="1.25.40.20">
    <property type="entry name" value="Ankyrin repeat-containing domain"/>
    <property type="match status" value="2"/>
</dbReference>
<evidence type="ECO:0000256" key="5">
    <source>
        <dbReference type="ARBA" id="ARBA00038500"/>
    </source>
</evidence>
<dbReference type="PROSITE" id="PS50088">
    <property type="entry name" value="ANK_REPEAT"/>
    <property type="match status" value="3"/>
</dbReference>
<dbReference type="Pfam" id="PF12796">
    <property type="entry name" value="Ank_2"/>
    <property type="match status" value="1"/>
</dbReference>
<keyword evidence="4 7" id="KW-0040">ANK repeat</keyword>
<keyword evidence="2" id="KW-0677">Repeat</keyword>
<feature type="repeat" description="ANK" evidence="7">
    <location>
        <begin position="23"/>
        <end position="55"/>
    </location>
</feature>
<dbReference type="SMART" id="SM00248">
    <property type="entry name" value="ANK"/>
    <property type="match status" value="4"/>
</dbReference>
<evidence type="ECO:0000313" key="10">
    <source>
        <dbReference type="Proteomes" id="UP000663829"/>
    </source>
</evidence>
<keyword evidence="3" id="KW-0833">Ubl conjugation pathway</keyword>
<name>A0A814Q2M9_9BILA</name>
<feature type="repeat" description="ANK" evidence="7">
    <location>
        <begin position="370"/>
        <end position="412"/>
    </location>
</feature>
<reference evidence="8" key="1">
    <citation type="submission" date="2021-02" db="EMBL/GenBank/DDBJ databases">
        <authorList>
            <person name="Nowell W R."/>
        </authorList>
    </citation>
    <scope>NUCLEOTIDE SEQUENCE</scope>
</reference>
<evidence type="ECO:0000256" key="4">
    <source>
        <dbReference type="ARBA" id="ARBA00023043"/>
    </source>
</evidence>
<dbReference type="OrthoDB" id="4429489at2759"/>
<comment type="pathway">
    <text evidence="1">Protein modification; protein ubiquitination.</text>
</comment>
<evidence type="ECO:0000256" key="2">
    <source>
        <dbReference type="ARBA" id="ARBA00022737"/>
    </source>
</evidence>
<evidence type="ECO:0000256" key="1">
    <source>
        <dbReference type="ARBA" id="ARBA00004906"/>
    </source>
</evidence>
<evidence type="ECO:0000256" key="6">
    <source>
        <dbReference type="ARBA" id="ARBA00072197"/>
    </source>
</evidence>
<dbReference type="EMBL" id="CAJOBC010005842">
    <property type="protein sequence ID" value="CAF3877771.1"/>
    <property type="molecule type" value="Genomic_DNA"/>
</dbReference>
<protein>
    <recommendedName>
        <fullName evidence="6">Protein fem-1 homolog B</fullName>
    </recommendedName>
</protein>
<evidence type="ECO:0000256" key="3">
    <source>
        <dbReference type="ARBA" id="ARBA00022786"/>
    </source>
</evidence>
<gene>
    <name evidence="8" type="ORF">GPM918_LOCUS19352</name>
    <name evidence="9" type="ORF">SRO942_LOCUS19349</name>
</gene>
<dbReference type="InterPro" id="IPR002110">
    <property type="entry name" value="Ankyrin_rpt"/>
</dbReference>
<evidence type="ECO:0000313" key="8">
    <source>
        <dbReference type="EMBL" id="CAF1113646.1"/>
    </source>
</evidence>
<dbReference type="GO" id="GO:0005737">
    <property type="term" value="C:cytoplasm"/>
    <property type="evidence" value="ECO:0007669"/>
    <property type="project" value="UniProtKB-SubCell"/>
</dbReference>
<dbReference type="EMBL" id="CAJNOQ010005842">
    <property type="protein sequence ID" value="CAF1113646.1"/>
    <property type="molecule type" value="Genomic_DNA"/>
</dbReference>
<dbReference type="PANTHER" id="PTHR24173">
    <property type="entry name" value="ANKYRIN REPEAT CONTAINING"/>
    <property type="match status" value="1"/>
</dbReference>
<comment type="caution">
    <text evidence="8">The sequence shown here is derived from an EMBL/GenBank/DDBJ whole genome shotgun (WGS) entry which is preliminary data.</text>
</comment>
<dbReference type="PANTHER" id="PTHR24173:SF78">
    <property type="entry name" value="PROTEIN FEM-1 HOMOLOG B"/>
    <property type="match status" value="1"/>
</dbReference>
<dbReference type="PRINTS" id="PR01415">
    <property type="entry name" value="ANKYRIN"/>
</dbReference>
<evidence type="ECO:0000313" key="9">
    <source>
        <dbReference type="EMBL" id="CAF3877771.1"/>
    </source>
</evidence>
<evidence type="ECO:0000256" key="7">
    <source>
        <dbReference type="PROSITE-ProRule" id="PRU00023"/>
    </source>
</evidence>
<proteinExistence type="inferred from homology"/>
<dbReference type="Proteomes" id="UP000663829">
    <property type="component" value="Unassembled WGS sequence"/>
</dbReference>
<feature type="repeat" description="ANK" evidence="7">
    <location>
        <begin position="56"/>
        <end position="81"/>
    </location>
</feature>